<dbReference type="PROSITE" id="PS50085">
    <property type="entry name" value="RAPGAP"/>
    <property type="match status" value="1"/>
</dbReference>
<dbReference type="Proteomes" id="UP000094527">
    <property type="component" value="Unassembled WGS sequence"/>
</dbReference>
<proteinExistence type="predicted"/>
<dbReference type="InterPro" id="IPR050989">
    <property type="entry name" value="Rap1_Ran_GAP"/>
</dbReference>
<protein>
    <submittedName>
        <fullName evidence="7">Signal-induced proliferation-associated 1-like protein 1</fullName>
    </submittedName>
</protein>
<evidence type="ECO:0000313" key="7">
    <source>
        <dbReference type="EMBL" id="ODN05612.1"/>
    </source>
</evidence>
<dbReference type="InterPro" id="IPR001478">
    <property type="entry name" value="PDZ"/>
</dbReference>
<organism evidence="7 8">
    <name type="scientific">Orchesella cincta</name>
    <name type="common">Springtail</name>
    <name type="synonym">Podura cincta</name>
    <dbReference type="NCBI Taxonomy" id="48709"/>
    <lineage>
        <taxon>Eukaryota</taxon>
        <taxon>Metazoa</taxon>
        <taxon>Ecdysozoa</taxon>
        <taxon>Arthropoda</taxon>
        <taxon>Hexapoda</taxon>
        <taxon>Collembola</taxon>
        <taxon>Entomobryomorpha</taxon>
        <taxon>Entomobryoidea</taxon>
        <taxon>Orchesellidae</taxon>
        <taxon>Orchesellinae</taxon>
        <taxon>Orchesella</taxon>
    </lineage>
</organism>
<dbReference type="SUPFAM" id="SSF50156">
    <property type="entry name" value="PDZ domain-like"/>
    <property type="match status" value="1"/>
</dbReference>
<sequence length="1279" mass="139133">MNFLGGSHGSMSTSGGSNLELVGPGEAVGGRAVSANTAVAGGVTNSSPYIRLSSLTHHQVLQQQQHQQQHSQHHSIYQKVVDPSTLQSNKGSFLNKSTNNPDESCSSSAATPVIKDTPTYEIHDNEPYVVTVRSSPSRSLVKSVSGSSVPSAPAGLKVFSGVSKAGPRLALYRSNSSLDLLDRDNYLNNQARAFHHSHAHQLSPQQRLNLVAQSQVHAATGVGVSTGCFTRRKDFGSHGSIDVLSAQNASLIHGGGGHTTRSGSVGGSTTRPFLSLMNQSSGGLLVHNNKGGTVEQVDGGGSGNGIIEESKSLPVVGEASDGMTTKVVLRHGTNPMEERYRRRALAHYDCQSISANISYAARLRSLLSKRRNTTTGASAASLGQRSPPESNGNNASSSTINGGLSPSSGGPSLSSLAQSSSQNASSSSSSGNLLQVPDHQDSDLGDGKSNALVLSFCLAYIHFGFNIQLFNACTLHTLRNQNNSCPYFRNETGGEQERIVSLTKLSRTAANKPATGYRKVGIYGKADDVDVMGKGPFVAPSDEATHRSVSCRNLALLEWRNGATHWQHGICPYAINVQATKQNILEAVDVGATYYREYFNKQDHENWFGLDENLGPLAFSIKKERFDNQLYSNLNHHEGKSGIVASSGPKCLFRVIIRSTELNTIRGSVLDESIPGIKPNSNKGGTHAKDVLEFLLPEVQLSCLKLGTSGPQTEDLLLKLDEQVLTYRHKVGIMYCKAGQSTEEEMYNNESAGPAFNEFLDLIGNRIRLKGFDKYTGGLDNKDDSTGLHSIYSQYQGCEVIFHVSTLLPFTPNNRQQLMRKRHIGNDIVTIVFQEPGALPFTPKNIRSHFQHVFIVVRAINPCTDSTSYSVSVSRSREVPLFGPPIPAGAKFPKNQDFVDFLMAKVINAETATYRSEKFTTMATRTRQEYLKDLVSNFTTSTPIDPRSKFSLMAFGASKKKDFSKPLRFIGDTMLQGALSWAVYLEDTFKGCRIDAFLGISCDTIVIIDALTREAVFAIACSSLSVSSIYSLRLYYHQGECVTIYGKETSSISEGDLQEIVNRLEIVTKGCETQEFVLHRNEVGQLGFHVQQDGVITEIESSGHAASVGLKQGSRLVEVCNVVVATLTQDQMIEWLKKSTSVPVLVIPPNLNNTPRRYVPEYAFDEDIKQGCDSKHCVFTLEPEGEYENIHLKNGVREDGESSYSKSPHSHYKSNAVNSHRKRYEPRSFSPPRSSNSSGYGTGSSSKSFSSGNGDTHHVSPHHEFSNILGNVDGKFSWA</sequence>
<evidence type="ECO:0000256" key="4">
    <source>
        <dbReference type="SAM" id="MobiDB-lite"/>
    </source>
</evidence>
<keyword evidence="1" id="KW-0343">GTPase activation</keyword>
<name>A0A1D2NK69_ORCCI</name>
<dbReference type="GO" id="GO:0051056">
    <property type="term" value="P:regulation of small GTPase mediated signal transduction"/>
    <property type="evidence" value="ECO:0007669"/>
    <property type="project" value="InterPro"/>
</dbReference>
<dbReference type="SUPFAM" id="SSF111347">
    <property type="entry name" value="Rap/Ran-GAP"/>
    <property type="match status" value="1"/>
</dbReference>
<evidence type="ECO:0000256" key="1">
    <source>
        <dbReference type="ARBA" id="ARBA00022468"/>
    </source>
</evidence>
<feature type="compositionally biased region" description="Polar residues" evidence="4">
    <location>
        <begin position="87"/>
        <end position="110"/>
    </location>
</feature>
<dbReference type="CDD" id="cd06745">
    <property type="entry name" value="PDZ_SIPA1-like"/>
    <property type="match status" value="1"/>
</dbReference>
<dbReference type="PROSITE" id="PS50106">
    <property type="entry name" value="PDZ"/>
    <property type="match status" value="1"/>
</dbReference>
<dbReference type="SMART" id="SM00228">
    <property type="entry name" value="PDZ"/>
    <property type="match status" value="1"/>
</dbReference>
<dbReference type="InterPro" id="IPR036034">
    <property type="entry name" value="PDZ_sf"/>
</dbReference>
<dbReference type="InterPro" id="IPR000331">
    <property type="entry name" value="Rap/Ran_GAP_dom"/>
</dbReference>
<dbReference type="Gene3D" id="2.30.42.10">
    <property type="match status" value="1"/>
</dbReference>
<accession>A0A1D2NK69</accession>
<evidence type="ECO:0000256" key="3">
    <source>
        <dbReference type="ARBA" id="ARBA00023054"/>
    </source>
</evidence>
<comment type="caution">
    <text evidence="7">The sequence shown here is derived from an EMBL/GenBank/DDBJ whole genome shotgun (WGS) entry which is preliminary data.</text>
</comment>
<gene>
    <name evidence="7" type="ORF">Ocin01_01089</name>
</gene>
<feature type="domain" description="PDZ" evidence="6">
    <location>
        <begin position="1075"/>
        <end position="1151"/>
    </location>
</feature>
<dbReference type="InterPro" id="IPR035974">
    <property type="entry name" value="Rap/Ran-GAP_sf"/>
</dbReference>
<keyword evidence="8" id="KW-1185">Reference proteome</keyword>
<evidence type="ECO:0000313" key="8">
    <source>
        <dbReference type="Proteomes" id="UP000094527"/>
    </source>
</evidence>
<feature type="compositionally biased region" description="Low complexity" evidence="4">
    <location>
        <begin position="1227"/>
        <end position="1254"/>
    </location>
</feature>
<keyword evidence="3" id="KW-0175">Coiled coil</keyword>
<evidence type="ECO:0000256" key="2">
    <source>
        <dbReference type="ARBA" id="ARBA00022553"/>
    </source>
</evidence>
<dbReference type="Gene3D" id="3.40.50.11210">
    <property type="entry name" value="Rap/Ran-GAP"/>
    <property type="match status" value="1"/>
</dbReference>
<keyword evidence="2" id="KW-0597">Phosphoprotein</keyword>
<feature type="compositionally biased region" description="Polar residues" evidence="4">
    <location>
        <begin position="373"/>
        <end position="401"/>
    </location>
</feature>
<dbReference type="GO" id="GO:0005096">
    <property type="term" value="F:GTPase activator activity"/>
    <property type="evidence" value="ECO:0007669"/>
    <property type="project" value="UniProtKB-KW"/>
</dbReference>
<dbReference type="Pfam" id="PF00595">
    <property type="entry name" value="PDZ"/>
    <property type="match status" value="1"/>
</dbReference>
<dbReference type="OrthoDB" id="2499658at2759"/>
<feature type="domain" description="Rap-GAP" evidence="5">
    <location>
        <begin position="717"/>
        <end position="934"/>
    </location>
</feature>
<evidence type="ECO:0000259" key="5">
    <source>
        <dbReference type="PROSITE" id="PS50085"/>
    </source>
</evidence>
<evidence type="ECO:0000259" key="6">
    <source>
        <dbReference type="PROSITE" id="PS50106"/>
    </source>
</evidence>
<dbReference type="GO" id="GO:0005737">
    <property type="term" value="C:cytoplasm"/>
    <property type="evidence" value="ECO:0007669"/>
    <property type="project" value="TreeGrafter"/>
</dbReference>
<dbReference type="STRING" id="48709.A0A1D2NK69"/>
<dbReference type="FunFam" id="3.40.50.11210:FF:000002">
    <property type="entry name" value="Signal-induced proliferation-associated 1-like protein 1"/>
    <property type="match status" value="1"/>
</dbReference>
<feature type="compositionally biased region" description="Low complexity" evidence="4">
    <location>
        <begin position="402"/>
        <end position="434"/>
    </location>
</feature>
<feature type="region of interest" description="Disordered" evidence="4">
    <location>
        <begin position="372"/>
        <end position="444"/>
    </location>
</feature>
<reference evidence="7 8" key="1">
    <citation type="journal article" date="2016" name="Genome Biol. Evol.">
        <title>Gene Family Evolution Reflects Adaptation to Soil Environmental Stressors in the Genome of the Collembolan Orchesella cincta.</title>
        <authorList>
            <person name="Faddeeva-Vakhrusheva A."/>
            <person name="Derks M.F."/>
            <person name="Anvar S.Y."/>
            <person name="Agamennone V."/>
            <person name="Suring W."/>
            <person name="Smit S."/>
            <person name="van Straalen N.M."/>
            <person name="Roelofs D."/>
        </authorList>
    </citation>
    <scope>NUCLEOTIDE SEQUENCE [LARGE SCALE GENOMIC DNA]</scope>
    <source>
        <tissue evidence="7">Mixed pool</tissue>
    </source>
</reference>
<dbReference type="PANTHER" id="PTHR15711:SF22">
    <property type="entry name" value="RAP-GAP DOMAIN-CONTAINING PROTEIN"/>
    <property type="match status" value="1"/>
</dbReference>
<feature type="region of interest" description="Disordered" evidence="4">
    <location>
        <begin position="1198"/>
        <end position="1266"/>
    </location>
</feature>
<dbReference type="EMBL" id="LJIJ01000020">
    <property type="protein sequence ID" value="ODN05612.1"/>
    <property type="molecule type" value="Genomic_DNA"/>
</dbReference>
<feature type="region of interest" description="Disordered" evidence="4">
    <location>
        <begin position="87"/>
        <end position="112"/>
    </location>
</feature>
<dbReference type="Pfam" id="PF21022">
    <property type="entry name" value="Rap-GAP_dimer"/>
    <property type="match status" value="1"/>
</dbReference>
<feature type="compositionally biased region" description="Basic and acidic residues" evidence="4">
    <location>
        <begin position="1255"/>
        <end position="1265"/>
    </location>
</feature>
<dbReference type="Pfam" id="PF02145">
    <property type="entry name" value="Rap_GAP"/>
    <property type="match status" value="1"/>
</dbReference>
<dbReference type="AlphaFoldDB" id="A0A1D2NK69"/>
<dbReference type="PANTHER" id="PTHR15711">
    <property type="entry name" value="RAP GTPASE-ACTIVATING PROTEIN"/>
    <property type="match status" value="1"/>
</dbReference>